<comment type="catalytic activity">
    <reaction evidence="9">
        <text>sn-glycerol 3-phosphate + NADP(+) = dihydroxyacetone phosphate + NADPH + H(+)</text>
        <dbReference type="Rhea" id="RHEA:11096"/>
        <dbReference type="ChEBI" id="CHEBI:15378"/>
        <dbReference type="ChEBI" id="CHEBI:57597"/>
        <dbReference type="ChEBI" id="CHEBI:57642"/>
        <dbReference type="ChEBI" id="CHEBI:57783"/>
        <dbReference type="ChEBI" id="CHEBI:58349"/>
        <dbReference type="EC" id="1.1.1.94"/>
    </reaction>
    <physiologicalReaction direction="right-to-left" evidence="9">
        <dbReference type="Rhea" id="RHEA:11098"/>
    </physiologicalReaction>
</comment>
<dbReference type="GO" id="GO:0051287">
    <property type="term" value="F:NAD binding"/>
    <property type="evidence" value="ECO:0007669"/>
    <property type="project" value="InterPro"/>
</dbReference>
<dbReference type="PROSITE" id="PS00957">
    <property type="entry name" value="NAD_G3PDH"/>
    <property type="match status" value="1"/>
</dbReference>
<evidence type="ECO:0000256" key="13">
    <source>
        <dbReference type="HAMAP-Rule" id="MF_00394"/>
    </source>
</evidence>
<dbReference type="InterPro" id="IPR006109">
    <property type="entry name" value="G3P_DH_NAD-dep_C"/>
</dbReference>
<feature type="binding site" evidence="16">
    <location>
        <position position="256"/>
    </location>
    <ligand>
        <name>NAD(+)</name>
        <dbReference type="ChEBI" id="CHEBI:57540"/>
    </ligand>
</feature>
<dbReference type="Gene3D" id="1.10.1040.10">
    <property type="entry name" value="N-(1-d-carboxylethyl)-l-norvaline Dehydrogenase, domain 2"/>
    <property type="match status" value="1"/>
</dbReference>
<feature type="binding site" evidence="16">
    <location>
        <position position="141"/>
    </location>
    <ligand>
        <name>NAD(+)</name>
        <dbReference type="ChEBI" id="CHEBI:57540"/>
    </ligand>
</feature>
<evidence type="ECO:0000256" key="17">
    <source>
        <dbReference type="RuleBase" id="RU000437"/>
    </source>
</evidence>
<feature type="domain" description="Glycerol-3-phosphate dehydrogenase NAD-dependent N-terminal" evidence="18">
    <location>
        <begin position="3"/>
        <end position="160"/>
    </location>
</feature>
<keyword evidence="7 13" id="KW-0594">Phospholipid biosynthesis</keyword>
<comment type="caution">
    <text evidence="13">Lacks conserved residue(s) required for the propagation of feature annotation.</text>
</comment>
<evidence type="ECO:0000256" key="4">
    <source>
        <dbReference type="ARBA" id="ARBA00023002"/>
    </source>
</evidence>
<evidence type="ECO:0000313" key="20">
    <source>
        <dbReference type="EMBL" id="KXB59728.1"/>
    </source>
</evidence>
<evidence type="ECO:0000256" key="1">
    <source>
        <dbReference type="ARBA" id="ARBA00011009"/>
    </source>
</evidence>
<dbReference type="PANTHER" id="PTHR11728:SF1">
    <property type="entry name" value="GLYCEROL-3-PHOSPHATE DEHYDROGENASE [NAD(+)] 2, CHLOROPLASTIC"/>
    <property type="match status" value="1"/>
</dbReference>
<feature type="binding site" evidence="15">
    <location>
        <begin position="256"/>
        <end position="257"/>
    </location>
    <ligand>
        <name>substrate</name>
    </ligand>
</feature>
<feature type="domain" description="Glycerol-3-phosphate dehydrogenase NAD-dependent C-terminal" evidence="19">
    <location>
        <begin position="181"/>
        <end position="321"/>
    </location>
</feature>
<evidence type="ECO:0000256" key="10">
    <source>
        <dbReference type="ARBA" id="ARBA00066687"/>
    </source>
</evidence>
<keyword evidence="2 13" id="KW-0444">Lipid biosynthesis</keyword>
<proteinExistence type="inferred from homology"/>
<dbReference type="RefSeq" id="WP_060914162.1">
    <property type="nucleotide sequence ID" value="NZ_JAWFGB010000010.1"/>
</dbReference>
<feature type="binding site" evidence="13">
    <location>
        <position position="256"/>
    </location>
    <ligand>
        <name>sn-glycerol 3-phosphate</name>
        <dbReference type="ChEBI" id="CHEBI:57597"/>
    </ligand>
</feature>
<organism evidence="20 21">
    <name type="scientific">Gemella haemolysans</name>
    <dbReference type="NCBI Taxonomy" id="1379"/>
    <lineage>
        <taxon>Bacteria</taxon>
        <taxon>Bacillati</taxon>
        <taxon>Bacillota</taxon>
        <taxon>Bacilli</taxon>
        <taxon>Bacillales</taxon>
        <taxon>Gemellaceae</taxon>
        <taxon>Gemella</taxon>
    </lineage>
</organism>
<dbReference type="InterPro" id="IPR011128">
    <property type="entry name" value="G3P_DH_NAD-dep_N"/>
</dbReference>
<comment type="catalytic activity">
    <reaction evidence="13">
        <text>sn-glycerol 3-phosphate + NAD(+) = dihydroxyacetone phosphate + NADH + H(+)</text>
        <dbReference type="Rhea" id="RHEA:11092"/>
        <dbReference type="ChEBI" id="CHEBI:15378"/>
        <dbReference type="ChEBI" id="CHEBI:57540"/>
        <dbReference type="ChEBI" id="CHEBI:57597"/>
        <dbReference type="ChEBI" id="CHEBI:57642"/>
        <dbReference type="ChEBI" id="CHEBI:57945"/>
        <dbReference type="EC" id="1.1.1.94"/>
    </reaction>
</comment>
<dbReference type="GO" id="GO:0005975">
    <property type="term" value="P:carbohydrate metabolic process"/>
    <property type="evidence" value="ECO:0007669"/>
    <property type="project" value="InterPro"/>
</dbReference>
<dbReference type="PANTHER" id="PTHR11728">
    <property type="entry name" value="GLYCEROL-3-PHOSPHATE DEHYDROGENASE"/>
    <property type="match status" value="1"/>
</dbReference>
<feature type="binding site" evidence="13">
    <location>
        <position position="49"/>
    </location>
    <ligand>
        <name>NADPH</name>
        <dbReference type="ChEBI" id="CHEBI:57783"/>
    </ligand>
</feature>
<comment type="similarity">
    <text evidence="1 13 17">Belongs to the NAD-dependent glycerol-3-phosphate dehydrogenase family.</text>
</comment>
<feature type="binding site" evidence="13">
    <location>
        <position position="11"/>
    </location>
    <ligand>
        <name>NADPH</name>
        <dbReference type="ChEBI" id="CHEBI:57783"/>
    </ligand>
</feature>
<evidence type="ECO:0000256" key="3">
    <source>
        <dbReference type="ARBA" id="ARBA00022857"/>
    </source>
</evidence>
<comment type="subcellular location">
    <subcellularLocation>
        <location evidence="13">Cytoplasm</location>
    </subcellularLocation>
</comment>
<evidence type="ECO:0000256" key="2">
    <source>
        <dbReference type="ARBA" id="ARBA00022516"/>
    </source>
</evidence>
<dbReference type="InterPro" id="IPR036291">
    <property type="entry name" value="NAD(P)-bd_dom_sf"/>
</dbReference>
<evidence type="ECO:0000256" key="12">
    <source>
        <dbReference type="ARBA" id="ARBA00080511"/>
    </source>
</evidence>
<dbReference type="GO" id="GO:0006650">
    <property type="term" value="P:glycerophospholipid metabolic process"/>
    <property type="evidence" value="ECO:0007669"/>
    <property type="project" value="UniProtKB-UniRule"/>
</dbReference>
<dbReference type="EMBL" id="LSDC01000064">
    <property type="protein sequence ID" value="KXB59728.1"/>
    <property type="molecule type" value="Genomic_DNA"/>
</dbReference>
<feature type="binding site" evidence="13">
    <location>
        <position position="257"/>
    </location>
    <ligand>
        <name>sn-glycerol 3-phosphate</name>
        <dbReference type="ChEBI" id="CHEBI:57597"/>
    </ligand>
</feature>
<dbReference type="GO" id="GO:0046167">
    <property type="term" value="P:glycerol-3-phosphate biosynthetic process"/>
    <property type="evidence" value="ECO:0007669"/>
    <property type="project" value="UniProtKB-UniRule"/>
</dbReference>
<evidence type="ECO:0000256" key="15">
    <source>
        <dbReference type="PIRSR" id="PIRSR000114-2"/>
    </source>
</evidence>
<keyword evidence="5 13" id="KW-0520">NAD</keyword>
<dbReference type="Pfam" id="PF01210">
    <property type="entry name" value="NAD_Gly3P_dh_N"/>
    <property type="match status" value="1"/>
</dbReference>
<feature type="binding site" evidence="13">
    <location>
        <position position="192"/>
    </location>
    <ligand>
        <name>sn-glycerol 3-phosphate</name>
        <dbReference type="ChEBI" id="CHEBI:57597"/>
    </ligand>
</feature>
<evidence type="ECO:0000256" key="11">
    <source>
        <dbReference type="ARBA" id="ARBA00069372"/>
    </source>
</evidence>
<dbReference type="EC" id="1.1.1.94" evidence="10 13"/>
<protein>
    <recommendedName>
        <fullName evidence="11 13">Glycerol-3-phosphate dehydrogenase [NAD(P)+]</fullName>
        <ecNumber evidence="10 13">1.1.1.94</ecNumber>
    </recommendedName>
    <alternativeName>
        <fullName evidence="13">NAD(P)(+)-dependent glycerol-3-phosphate dehydrogenase</fullName>
    </alternativeName>
    <alternativeName>
        <fullName evidence="12 13">NAD(P)H-dependent dihydroxyacetone-phosphate reductase</fullName>
    </alternativeName>
</protein>
<feature type="binding site" evidence="13">
    <location>
        <position position="12"/>
    </location>
    <ligand>
        <name>NADPH</name>
        <dbReference type="ChEBI" id="CHEBI:57783"/>
    </ligand>
</feature>
<dbReference type="NCBIfam" id="NF000942">
    <property type="entry name" value="PRK00094.1-4"/>
    <property type="match status" value="1"/>
</dbReference>
<evidence type="ECO:0000256" key="16">
    <source>
        <dbReference type="PIRSR" id="PIRSR000114-3"/>
    </source>
</evidence>
<evidence type="ECO:0000256" key="6">
    <source>
        <dbReference type="ARBA" id="ARBA00023098"/>
    </source>
</evidence>
<comment type="function">
    <text evidence="13">Catalyzes the reduction of the glycolytic intermediate dihydroxyacetone phosphate (DHAP) to sn-glycerol 3-phosphate (G3P), the key precursor for phospholipid synthesis.</text>
</comment>
<reference evidence="21" key="1">
    <citation type="submission" date="2016-01" db="EMBL/GenBank/DDBJ databases">
        <authorList>
            <person name="Mitreva M."/>
            <person name="Pepin K.H."/>
            <person name="Mihindukulasuriya K.A."/>
            <person name="Fulton R."/>
            <person name="Fronick C."/>
            <person name="O'Laughlin M."/>
            <person name="Miner T."/>
            <person name="Herter B."/>
            <person name="Rosa B.A."/>
            <person name="Cordes M."/>
            <person name="Tomlinson C."/>
            <person name="Wollam A."/>
            <person name="Palsikar V.B."/>
            <person name="Mardis E.R."/>
            <person name="Wilson R.K."/>
        </authorList>
    </citation>
    <scope>NUCLEOTIDE SEQUENCE [LARGE SCALE GENOMIC DNA]</scope>
    <source>
        <strain evidence="21">DNF01167</strain>
    </source>
</reference>
<dbReference type="PIRSF" id="PIRSF000114">
    <property type="entry name" value="Glycerol-3-P_dh"/>
    <property type="match status" value="1"/>
</dbReference>
<feature type="binding site" evidence="13">
    <location>
        <position position="106"/>
    </location>
    <ligand>
        <name>sn-glycerol 3-phosphate</name>
        <dbReference type="ChEBI" id="CHEBI:57597"/>
    </ligand>
</feature>
<dbReference type="PATRIC" id="fig|1379.3.peg.981"/>
<dbReference type="FunFam" id="1.10.1040.10:FF:000001">
    <property type="entry name" value="Glycerol-3-phosphate dehydrogenase [NAD(P)+]"/>
    <property type="match status" value="1"/>
</dbReference>
<dbReference type="NCBIfam" id="NF000940">
    <property type="entry name" value="PRK00094.1-2"/>
    <property type="match status" value="1"/>
</dbReference>
<dbReference type="HAMAP" id="MF_00394">
    <property type="entry name" value="NAD_Glyc3P_dehydrog"/>
    <property type="match status" value="1"/>
</dbReference>
<dbReference type="GO" id="GO:0141152">
    <property type="term" value="F:glycerol-3-phosphate dehydrogenase (NAD+) activity"/>
    <property type="evidence" value="ECO:0007669"/>
    <property type="project" value="RHEA"/>
</dbReference>
<dbReference type="PRINTS" id="PR00077">
    <property type="entry name" value="GPDHDRGNASE"/>
</dbReference>
<feature type="binding site" evidence="13">
    <location>
        <position position="32"/>
    </location>
    <ligand>
        <name>NADPH</name>
        <dbReference type="ChEBI" id="CHEBI:57783"/>
    </ligand>
</feature>
<evidence type="ECO:0000259" key="19">
    <source>
        <dbReference type="Pfam" id="PF07479"/>
    </source>
</evidence>
<dbReference type="GO" id="GO:0141153">
    <property type="term" value="F:glycerol-3-phosphate dehydrogenase (NADP+) activity"/>
    <property type="evidence" value="ECO:0007669"/>
    <property type="project" value="RHEA"/>
</dbReference>
<feature type="binding site" evidence="13">
    <location>
        <position position="282"/>
    </location>
    <ligand>
        <name>NADPH</name>
        <dbReference type="ChEBI" id="CHEBI:57783"/>
    </ligand>
</feature>
<dbReference type="UniPathway" id="UPA00940"/>
<evidence type="ECO:0000313" key="21">
    <source>
        <dbReference type="Proteomes" id="UP000070355"/>
    </source>
</evidence>
<dbReference type="FunFam" id="3.40.50.720:FF:000019">
    <property type="entry name" value="Glycerol-3-phosphate dehydrogenase [NAD(P)+]"/>
    <property type="match status" value="1"/>
</dbReference>
<evidence type="ECO:0000256" key="8">
    <source>
        <dbReference type="ARBA" id="ARBA00023264"/>
    </source>
</evidence>
<feature type="binding site" evidence="13">
    <location>
        <position position="255"/>
    </location>
    <ligand>
        <name>sn-glycerol 3-phosphate</name>
        <dbReference type="ChEBI" id="CHEBI:57597"/>
    </ligand>
</feature>
<feature type="binding site" evidence="13">
    <location>
        <position position="280"/>
    </location>
    <ligand>
        <name>NADPH</name>
        <dbReference type="ChEBI" id="CHEBI:57783"/>
    </ligand>
</feature>
<evidence type="ECO:0000256" key="9">
    <source>
        <dbReference type="ARBA" id="ARBA00052716"/>
    </source>
</evidence>
<dbReference type="InterPro" id="IPR006168">
    <property type="entry name" value="G3P_DH_NAD-dep"/>
</dbReference>
<feature type="binding site" evidence="13">
    <location>
        <position position="245"/>
    </location>
    <ligand>
        <name>sn-glycerol 3-phosphate</name>
        <dbReference type="ChEBI" id="CHEBI:57597"/>
    </ligand>
</feature>
<feature type="binding site" evidence="16">
    <location>
        <begin position="8"/>
        <end position="13"/>
    </location>
    <ligand>
        <name>NAD(+)</name>
        <dbReference type="ChEBI" id="CHEBI:57540"/>
    </ligand>
</feature>
<dbReference type="InterPro" id="IPR013328">
    <property type="entry name" value="6PGD_dom2"/>
</dbReference>
<keyword evidence="8 13" id="KW-1208">Phospholipid metabolism</keyword>
<dbReference type="Pfam" id="PF07479">
    <property type="entry name" value="NAD_Gly3P_dh_C"/>
    <property type="match status" value="1"/>
</dbReference>
<dbReference type="GO" id="GO:0008654">
    <property type="term" value="P:phospholipid biosynthetic process"/>
    <property type="evidence" value="ECO:0007669"/>
    <property type="project" value="UniProtKB-KW"/>
</dbReference>
<dbReference type="SUPFAM" id="SSF48179">
    <property type="entry name" value="6-phosphogluconate dehydrogenase C-terminal domain-like"/>
    <property type="match status" value="1"/>
</dbReference>
<dbReference type="AlphaFoldDB" id="A0A133ZWB6"/>
<keyword evidence="13" id="KW-0963">Cytoplasm</keyword>
<evidence type="ECO:0000256" key="14">
    <source>
        <dbReference type="PIRSR" id="PIRSR000114-1"/>
    </source>
</evidence>
<feature type="binding site" evidence="13">
    <location>
        <position position="139"/>
    </location>
    <ligand>
        <name>sn-glycerol 3-phosphate</name>
        <dbReference type="ChEBI" id="CHEBI:57597"/>
    </ligand>
</feature>
<keyword evidence="4 13" id="KW-0560">Oxidoreductase</keyword>
<feature type="binding site" evidence="13">
    <location>
        <position position="106"/>
    </location>
    <ligand>
        <name>NADPH</name>
        <dbReference type="ChEBI" id="CHEBI:57783"/>
    </ligand>
</feature>
<dbReference type="NCBIfam" id="NF000941">
    <property type="entry name" value="PRK00094.1-3"/>
    <property type="match status" value="1"/>
</dbReference>
<dbReference type="InterPro" id="IPR008927">
    <property type="entry name" value="6-PGluconate_DH-like_C_sf"/>
</dbReference>
<dbReference type="Gene3D" id="3.40.50.720">
    <property type="entry name" value="NAD(P)-binding Rossmann-like Domain"/>
    <property type="match status" value="1"/>
</dbReference>
<comment type="caution">
    <text evidence="20">The sequence shown here is derived from an EMBL/GenBank/DDBJ whole genome shotgun (WGS) entry which is preliminary data.</text>
</comment>
<feature type="binding site" evidence="15">
    <location>
        <position position="106"/>
    </location>
    <ligand>
        <name>substrate</name>
    </ligand>
</feature>
<feature type="active site" description="Proton acceptor" evidence="13 14">
    <location>
        <position position="192"/>
    </location>
</feature>
<keyword evidence="3 13" id="KW-0521">NADP</keyword>
<comment type="pathway">
    <text evidence="13">Membrane lipid metabolism; glycerophospholipid metabolism.</text>
</comment>
<evidence type="ECO:0000256" key="5">
    <source>
        <dbReference type="ARBA" id="ARBA00023027"/>
    </source>
</evidence>
<feature type="binding site" evidence="13">
    <location>
        <position position="256"/>
    </location>
    <ligand>
        <name>NADPH</name>
        <dbReference type="ChEBI" id="CHEBI:57783"/>
    </ligand>
</feature>
<dbReference type="STRING" id="1379.HMPREF3186_00997"/>
<sequence>MMKISVIGSGSWGTALAQAVVDNGHELRLYSRSEKSRDEINENHTNSRYLKNAVLPKEVIATSDLKEAVEFADVIVIAVPTKVMREVARDINKYLERPKFIIHVSKGLEMETNKRMSEVISDEIDSDKLKGVGVLSGPSHAEELILRNPTVVAIASKNDELNKIAQEIFHNKYFRIYVNKDIIGVEVGGALKNIIALGCGMIDGMEYGDNAKAALLTRGLIEITRLGKKLGADEMTFLGLGGIGDLVVTCTSKHSRNYNCGYLIGQGYSLEEAIEKLDMVAEGVRTTKVCYFLSKKYDVYMPITENIYKVLYEGLSIKDCVNNLMNKMAAEELNKFE</sequence>
<evidence type="ECO:0000256" key="7">
    <source>
        <dbReference type="ARBA" id="ARBA00023209"/>
    </source>
</evidence>
<keyword evidence="6 13" id="KW-0443">Lipid metabolism</keyword>
<keyword evidence="13" id="KW-0547">Nucleotide-binding</keyword>
<name>A0A133ZWB6_9BACL</name>
<gene>
    <name evidence="13" type="primary">gpsA</name>
    <name evidence="20" type="ORF">HMPREF3186_00997</name>
</gene>
<dbReference type="SUPFAM" id="SSF51735">
    <property type="entry name" value="NAD(P)-binding Rossmann-fold domains"/>
    <property type="match status" value="1"/>
</dbReference>
<dbReference type="GO" id="GO:0046168">
    <property type="term" value="P:glycerol-3-phosphate catabolic process"/>
    <property type="evidence" value="ECO:0007669"/>
    <property type="project" value="InterPro"/>
</dbReference>
<dbReference type="GO" id="GO:0005829">
    <property type="term" value="C:cytosol"/>
    <property type="evidence" value="ECO:0007669"/>
    <property type="project" value="TreeGrafter"/>
</dbReference>
<dbReference type="Proteomes" id="UP000070355">
    <property type="component" value="Unassembled WGS sequence"/>
</dbReference>
<feature type="binding site" evidence="13">
    <location>
        <position position="141"/>
    </location>
    <ligand>
        <name>NADPH</name>
        <dbReference type="ChEBI" id="CHEBI:57783"/>
    </ligand>
</feature>
<evidence type="ECO:0000259" key="18">
    <source>
        <dbReference type="Pfam" id="PF01210"/>
    </source>
</evidence>
<feature type="binding site" evidence="13">
    <location>
        <position position="137"/>
    </location>
    <ligand>
        <name>sn-glycerol 3-phosphate</name>
        <dbReference type="ChEBI" id="CHEBI:57597"/>
    </ligand>
</feature>
<accession>A0A133ZWB6</accession>